<organism evidence="1 2">
    <name type="scientific">Citrus sinensis</name>
    <name type="common">Sweet orange</name>
    <name type="synonym">Citrus aurantium var. sinensis</name>
    <dbReference type="NCBI Taxonomy" id="2711"/>
    <lineage>
        <taxon>Eukaryota</taxon>
        <taxon>Viridiplantae</taxon>
        <taxon>Streptophyta</taxon>
        <taxon>Embryophyta</taxon>
        <taxon>Tracheophyta</taxon>
        <taxon>Spermatophyta</taxon>
        <taxon>Magnoliopsida</taxon>
        <taxon>eudicotyledons</taxon>
        <taxon>Gunneridae</taxon>
        <taxon>Pentapetalae</taxon>
        <taxon>rosids</taxon>
        <taxon>malvids</taxon>
        <taxon>Sapindales</taxon>
        <taxon>Rutaceae</taxon>
        <taxon>Aurantioideae</taxon>
        <taxon>Citrus</taxon>
    </lineage>
</organism>
<gene>
    <name evidence="1" type="ORF">KPL71_020494</name>
</gene>
<dbReference type="Proteomes" id="UP000829398">
    <property type="component" value="Chromosome 7"/>
</dbReference>
<protein>
    <submittedName>
        <fullName evidence="1">1-phosphatidylinositol-3-phosphate 5-kinase FAB1B</fullName>
    </submittedName>
</protein>
<keyword evidence="2" id="KW-1185">Reference proteome</keyword>
<dbReference type="EMBL" id="CM039176">
    <property type="protein sequence ID" value="KAH9713869.1"/>
    <property type="molecule type" value="Genomic_DNA"/>
</dbReference>
<name>A0ACB8J8J5_CITSI</name>
<comment type="caution">
    <text evidence="1">The sequence shown here is derived from an EMBL/GenBank/DDBJ whole genome shotgun (WGS) entry which is preliminary data.</text>
</comment>
<evidence type="ECO:0000313" key="2">
    <source>
        <dbReference type="Proteomes" id="UP000829398"/>
    </source>
</evidence>
<sequence length="1855" mass="205700">MDASNKTFSELICILKSWISWRSEPSHLSRDFWMPDQSCRVCYECDSQFTVFNRRHHCRLCGRVFCGQCTSNSIPAPSVDPKTAREQWEKLRVCNYCFKQWQLGVATLHNGTLVPNFDICTSPSAESFASTKSSVTANCSSFTPGSMPYSVGPYQQVQRNSGVSPHQSSIMGTNSDGQGEVASRCNDLLADIGETSPNQFGFSMNRSDEEEEYGVYRSDSETRHFYGPLEFDDMSNDDGSHRIHLDQDNTATKCLSTSPLLSSFEAEGLEGISQHGKKDEQEIGDECEASCSLYAAENVSAGPVDFENDGLLWLPPEPEDEEDEREAGLFDDDDDDDAGDATGEWGYLRTSSSFGSGETRNKDKSSEEHKKAMKNVVDGHFRALVAQLLQVENLSIGDEDDEESWLEIITSLSWEAATLLKPDMSKGGGMDPGGYVKVKCIASGRRCESMVVKGVVCKKNVAHRRMASKMEKPRLLILGGALEYQRVSNLLSSFDTLLQQEMDHLKMAVAKIEAHHPDVLLVEKSVSRFAQEYLLGKNISLVLNTRRPLLERISRCTGAQIVPSIDHISSPKLGYCEKFHVERFLEDLGSAGQGGKKLVKTLMFFEGCPKPLGCTILLRGADGDELKKVKHVVQYGIFAAYHLAVETSFLADEGASLPELPMPAPSIVVPDKSSSIERSISTVPGFSVPASENSPGPQPGPEHKRSHSVPISDLASSTGIGSIVKMEKSLLPSLSNGDSLQSTEPTSSLTNSTASFSPVPSSRKVISDSFHTGPLSHHEDKNETASKETLVKDASAANNGQAAKNDHHGVDGLGPLDALDQGIVVNNSQNNSGFVIANQTGDSEVSSTQQDSNNYPEEPKLLKEEFPPSPSDHQSILVSLSSRCVWKGTVCERSHLFRIKYYGSFDKPLGRFLRDHLFDQNYRCRSCDMPSEAHVHCYTHRQGTLTISVKKLPEILLPGEREGKIWMWHRCLQCPRINGFPPATRRVIMSDAAWGLSFGKFLELSFSNHAAASRVASCGHSLHRDCLRFYGFGKMVACFRYASIDVHSVYLPPHKLDFINEYQEWIQKEADEVTMITLLIFLHSLFDSLHLSDSMYGYLQVVSQAELLFSEVLNNLSPILDKKVGPELRHQIVELEGMLQREKAEFEESVQKALSREASKGQPVIDILEINRLRRQLLFQSYMWDHRLVYAANLDINSNGLKSEISEQGEKIPTSGEKVVQMNVLAMPETGSSFYDSLLADAKLDKSSDREEGGDSSTTLSDGFLQETIMGQDSNLLENDQGNISASISFCEQSGSLESEVNVRRTLSEGQVPVVANLSDTLEAAWTGENYQVNNTYGLSDSPLVDSSTVAVMTEGLDLEDHMEVQTGAKVTQSLSPALSSKGPDNMEEPVGWFRMPFLNFYRSLNKNFLLSSQKLDTMSGYNPIYFSSFRDSELNGGARLFLPVGVNDTVVPVYDDEPTSIIAYALVSTEYHVGLMVDDGEKTKEGGDVMSSFSLSDSVNLQSHLSADELTLDLYRSLGSTDESILSLSGSRSSLILDPLSYTKAFHPKVSFKDDGPLGQVKYSVTCYYARRFEALRKICCPSELDYVRSLSRCKKWGAKGGKSNVFFAKTLDDRFIIKQVTKTELESFIKFAPEYFKYLSESISTGSPTCLAKILGIYQVTTKHLKGGRESKMDVLVMENLLFSRSVTRLYDLKGSSRSRYNPDSSGSNKVLLDQNLIEAMPTSPIFVGNKAKRLLERAVWNDTAFLASIDVMDYSLLVGVDEENHQLVLGIIDFMRQYTWDKHLETWVKASGILGGPKNASPTVISPKQYKKRFRKAMTTYFLMVPDQWFPPSTVPSKLQAEFCEDTQMGTG</sequence>
<proteinExistence type="predicted"/>
<reference evidence="2" key="1">
    <citation type="journal article" date="2023" name="Hortic. Res.">
        <title>A chromosome-level phased genome enabling allele-level studies in sweet orange: a case study on citrus Huanglongbing tolerance.</title>
        <authorList>
            <person name="Wu B."/>
            <person name="Yu Q."/>
            <person name="Deng Z."/>
            <person name="Duan Y."/>
            <person name="Luo F."/>
            <person name="Gmitter F. Jr."/>
        </authorList>
    </citation>
    <scope>NUCLEOTIDE SEQUENCE [LARGE SCALE GENOMIC DNA]</scope>
    <source>
        <strain evidence="2">cv. Valencia</strain>
    </source>
</reference>
<evidence type="ECO:0000313" key="1">
    <source>
        <dbReference type="EMBL" id="KAH9713869.1"/>
    </source>
</evidence>
<accession>A0ACB8J8J5</accession>